<dbReference type="InterPro" id="IPR008928">
    <property type="entry name" value="6-hairpin_glycosidase_sf"/>
</dbReference>
<evidence type="ECO:0000313" key="3">
    <source>
        <dbReference type="EMBL" id="SEL06793.1"/>
    </source>
</evidence>
<gene>
    <name evidence="3" type="ORF">SAMN04488505_1011417</name>
</gene>
<feature type="domain" description="Broad-specificity ulvan lyase N-terminal" evidence="1">
    <location>
        <begin position="47"/>
        <end position="393"/>
    </location>
</feature>
<reference evidence="3 4" key="1">
    <citation type="submission" date="2016-10" db="EMBL/GenBank/DDBJ databases">
        <authorList>
            <person name="de Groot N.N."/>
        </authorList>
    </citation>
    <scope>NUCLEOTIDE SEQUENCE [LARGE SCALE GENOMIC DNA]</scope>
    <source>
        <strain evidence="3 4">DSM 21039</strain>
    </source>
</reference>
<dbReference type="Proteomes" id="UP000198984">
    <property type="component" value="Unassembled WGS sequence"/>
</dbReference>
<dbReference type="InterPro" id="IPR006311">
    <property type="entry name" value="TAT_signal"/>
</dbReference>
<proteinExistence type="predicted"/>
<dbReference type="OrthoDB" id="620742at2"/>
<name>A0A1H7M6H2_9BACT</name>
<dbReference type="STRING" id="573321.SAMN04488505_1011417"/>
<dbReference type="RefSeq" id="WP_089908012.1">
    <property type="nucleotide sequence ID" value="NZ_FOBB01000001.1"/>
</dbReference>
<keyword evidence="4" id="KW-1185">Reference proteome</keyword>
<evidence type="ECO:0000259" key="1">
    <source>
        <dbReference type="Pfam" id="PF25840"/>
    </source>
</evidence>
<dbReference type="AlphaFoldDB" id="A0A1H7M6H2"/>
<evidence type="ECO:0000313" key="4">
    <source>
        <dbReference type="Proteomes" id="UP000198984"/>
    </source>
</evidence>
<dbReference type="EMBL" id="FOBB01000001">
    <property type="protein sequence ID" value="SEL06793.1"/>
    <property type="molecule type" value="Genomic_DNA"/>
</dbReference>
<dbReference type="InterPro" id="IPR058907">
    <property type="entry name" value="P29_N"/>
</dbReference>
<dbReference type="Pfam" id="PF25840">
    <property type="entry name" value="Ulvan_lyase_N"/>
    <property type="match status" value="1"/>
</dbReference>
<dbReference type="SUPFAM" id="SSF48208">
    <property type="entry name" value="Six-hairpin glycosidases"/>
    <property type="match status" value="1"/>
</dbReference>
<accession>A0A1H7M6H2</accession>
<dbReference type="Pfam" id="PF25841">
    <property type="entry name" value="Ulvan_lyase_C"/>
    <property type="match status" value="1"/>
</dbReference>
<organism evidence="3 4">
    <name type="scientific">Chitinophaga rupis</name>
    <dbReference type="NCBI Taxonomy" id="573321"/>
    <lineage>
        <taxon>Bacteria</taxon>
        <taxon>Pseudomonadati</taxon>
        <taxon>Bacteroidota</taxon>
        <taxon>Chitinophagia</taxon>
        <taxon>Chitinophagales</taxon>
        <taxon>Chitinophagaceae</taxon>
        <taxon>Chitinophaga</taxon>
    </lineage>
</organism>
<evidence type="ECO:0000259" key="2">
    <source>
        <dbReference type="Pfam" id="PF25841"/>
    </source>
</evidence>
<dbReference type="GO" id="GO:0005975">
    <property type="term" value="P:carbohydrate metabolic process"/>
    <property type="evidence" value="ECO:0007669"/>
    <property type="project" value="InterPro"/>
</dbReference>
<dbReference type="InterPro" id="IPR058908">
    <property type="entry name" value="P29_C"/>
</dbReference>
<protein>
    <submittedName>
        <fullName evidence="3">Uncharacterized protein</fullName>
    </submittedName>
</protein>
<sequence length="633" mass="70370">MLSRRHFLKQGTGLLGALYAGNNLAWALPSSINEDELSVLCRQLTDTWGSALLKMQVKDKADKNYGTIIYPPENAVHGRMGDTIYPFLHLAHVTNNSDYADAAILLYRWMENTVSQQDGSWLNEPVKGAWKGTTVFSAIALGEALKQHGTLLDNNFKNELTARLKKSGDFIYKTFNIDYGNINYPISATYGLSLLGEILGEPRFSRRGRELAHKALRFITAKDGFLTGEGGPYHKRSAKGCLSVDLGYNVEESLPSLVLYGLLTKDNEVLDVVSRALETHMQFMLPDGGWDNSWGTRNYKWTYWGSRTSDGCQPAYALMANRNPAFYKVALLNTQLLKANTHDGVLYGGPHYLSHGVSASLHHTFCHIKALVTILDHGVPKPPATFAKVTLPREQAYGSRFFSDIQTTLISHGAFRATVTAYDRNYKDFKGGHASGGALTMLWHEKAGLIFTASMNEYQLIEAGNMQVDNDPLSMPLTPRIELQEGGAVYMNIHDLTATMKTTQEQDTIVIHTRSKLVNKDQQQPAAGAVNCEVTYRFSKDKVILHFKHDAKEGRPVKIIVPVISPSSESYEITLAHTAEVHKQEGSVRITPDKKMMLLPMTGERVFNFVPGLEALPFCIEANETVIELGFFA</sequence>
<feature type="domain" description="Broad-specificity ulvan lyase C-terminal" evidence="2">
    <location>
        <begin position="400"/>
        <end position="626"/>
    </location>
</feature>
<dbReference type="PROSITE" id="PS51318">
    <property type="entry name" value="TAT"/>
    <property type="match status" value="1"/>
</dbReference>